<protein>
    <submittedName>
        <fullName evidence="1">Uncharacterized protein</fullName>
    </submittedName>
</protein>
<name>A0A8S5LQI8_9CAUD</name>
<accession>A0A8S5LQI8</accession>
<evidence type="ECO:0000313" key="1">
    <source>
        <dbReference type="EMBL" id="DAD72206.1"/>
    </source>
</evidence>
<sequence>MFSSRYLIVSYKHRPYLIPRHYTLGSTHFGTLVPTSLKRNGR</sequence>
<organism evidence="1">
    <name type="scientific">Siphoviridae sp. ctTC45</name>
    <dbReference type="NCBI Taxonomy" id="2827573"/>
    <lineage>
        <taxon>Viruses</taxon>
        <taxon>Duplodnaviria</taxon>
        <taxon>Heunggongvirae</taxon>
        <taxon>Uroviricota</taxon>
        <taxon>Caudoviricetes</taxon>
    </lineage>
</organism>
<reference evidence="1" key="1">
    <citation type="journal article" date="2021" name="Proc. Natl. Acad. Sci. U.S.A.">
        <title>A Catalog of Tens of Thousands of Viruses from Human Metagenomes Reveals Hidden Associations with Chronic Diseases.</title>
        <authorList>
            <person name="Tisza M.J."/>
            <person name="Buck C.B."/>
        </authorList>
    </citation>
    <scope>NUCLEOTIDE SEQUENCE</scope>
    <source>
        <strain evidence="1">CtTC45</strain>
    </source>
</reference>
<dbReference type="EMBL" id="BK015895">
    <property type="protein sequence ID" value="DAD72206.1"/>
    <property type="molecule type" value="Genomic_DNA"/>
</dbReference>
<proteinExistence type="predicted"/>